<comment type="caution">
    <text evidence="1">The sequence shown here is derived from an EMBL/GenBank/DDBJ whole genome shotgun (WGS) entry which is preliminary data.</text>
</comment>
<sequence length="137" mass="14757">MSKPGAWRRAILPLSLKRNKLAVVGLAIALGILPAGMALRGTMAAAQQHGPVQRLVEGKVETKDGAGVKGAIVYLKDTRTLAIKSFIADDAGSFRFGQLSTSTDYEIWAELNGKKSKTKSISSFDNKNYFNFTLLIG</sequence>
<evidence type="ECO:0008006" key="3">
    <source>
        <dbReference type="Google" id="ProtNLM"/>
    </source>
</evidence>
<dbReference type="AlphaFoldDB" id="A0A7W8EAA1"/>
<dbReference type="EMBL" id="JACHIO010000016">
    <property type="protein sequence ID" value="MBB5065403.1"/>
    <property type="molecule type" value="Genomic_DNA"/>
</dbReference>
<gene>
    <name evidence="1" type="ORF">HDF15_003771</name>
</gene>
<proteinExistence type="predicted"/>
<reference evidence="1 2" key="1">
    <citation type="submission" date="2020-08" db="EMBL/GenBank/DDBJ databases">
        <title>Genomic Encyclopedia of Type Strains, Phase IV (KMG-V): Genome sequencing to study the core and pangenomes of soil and plant-associated prokaryotes.</title>
        <authorList>
            <person name="Whitman W."/>
        </authorList>
    </citation>
    <scope>NUCLEOTIDE SEQUENCE [LARGE SCALE GENOMIC DNA]</scope>
    <source>
        <strain evidence="1 2">X5P3</strain>
    </source>
</reference>
<dbReference type="RefSeq" id="WP_184258054.1">
    <property type="nucleotide sequence ID" value="NZ_JACHIO010000016.1"/>
</dbReference>
<dbReference type="SUPFAM" id="SSF49464">
    <property type="entry name" value="Carboxypeptidase regulatory domain-like"/>
    <property type="match status" value="1"/>
</dbReference>
<dbReference type="Proteomes" id="UP000584867">
    <property type="component" value="Unassembled WGS sequence"/>
</dbReference>
<dbReference type="Gene3D" id="2.60.40.10">
    <property type="entry name" value="Immunoglobulins"/>
    <property type="match status" value="1"/>
</dbReference>
<accession>A0A7W8EAA1</accession>
<dbReference type="InterPro" id="IPR013783">
    <property type="entry name" value="Ig-like_fold"/>
</dbReference>
<name>A0A7W8EAA1_9BACT</name>
<dbReference type="InterPro" id="IPR008969">
    <property type="entry name" value="CarboxyPept-like_regulatory"/>
</dbReference>
<protein>
    <recommendedName>
        <fullName evidence="3">Carboxypeptidase regulatory-like domain-containing protein</fullName>
    </recommendedName>
</protein>
<evidence type="ECO:0000313" key="2">
    <source>
        <dbReference type="Proteomes" id="UP000584867"/>
    </source>
</evidence>
<evidence type="ECO:0000313" key="1">
    <source>
        <dbReference type="EMBL" id="MBB5065403.1"/>
    </source>
</evidence>
<dbReference type="Pfam" id="PF13620">
    <property type="entry name" value="CarboxypepD_reg"/>
    <property type="match status" value="1"/>
</dbReference>
<organism evidence="1 2">
    <name type="scientific">Granulicella mallensis</name>
    <dbReference type="NCBI Taxonomy" id="940614"/>
    <lineage>
        <taxon>Bacteria</taxon>
        <taxon>Pseudomonadati</taxon>
        <taxon>Acidobacteriota</taxon>
        <taxon>Terriglobia</taxon>
        <taxon>Terriglobales</taxon>
        <taxon>Acidobacteriaceae</taxon>
        <taxon>Granulicella</taxon>
    </lineage>
</organism>